<dbReference type="EMBL" id="GBRH01185114">
    <property type="protein sequence ID" value="JAE12782.1"/>
    <property type="molecule type" value="Transcribed_RNA"/>
</dbReference>
<sequence>MKSDEEFRTRLCNRWAGMLRRWGRRAPGWRAGR</sequence>
<evidence type="ECO:0000313" key="1">
    <source>
        <dbReference type="EMBL" id="JAE12782.1"/>
    </source>
</evidence>
<name>A0A0A9FKB9_ARUDO</name>
<proteinExistence type="predicted"/>
<reference evidence="1" key="2">
    <citation type="journal article" date="2015" name="Data Brief">
        <title>Shoot transcriptome of the giant reed, Arundo donax.</title>
        <authorList>
            <person name="Barrero R.A."/>
            <person name="Guerrero F.D."/>
            <person name="Moolhuijzen P."/>
            <person name="Goolsby J.A."/>
            <person name="Tidwell J."/>
            <person name="Bellgard S.E."/>
            <person name="Bellgard M.I."/>
        </authorList>
    </citation>
    <scope>NUCLEOTIDE SEQUENCE</scope>
    <source>
        <tissue evidence="1">Shoot tissue taken approximately 20 cm above the soil surface</tissue>
    </source>
</reference>
<organism evidence="1">
    <name type="scientific">Arundo donax</name>
    <name type="common">Giant reed</name>
    <name type="synonym">Donax arundinaceus</name>
    <dbReference type="NCBI Taxonomy" id="35708"/>
    <lineage>
        <taxon>Eukaryota</taxon>
        <taxon>Viridiplantae</taxon>
        <taxon>Streptophyta</taxon>
        <taxon>Embryophyta</taxon>
        <taxon>Tracheophyta</taxon>
        <taxon>Spermatophyta</taxon>
        <taxon>Magnoliopsida</taxon>
        <taxon>Liliopsida</taxon>
        <taxon>Poales</taxon>
        <taxon>Poaceae</taxon>
        <taxon>PACMAD clade</taxon>
        <taxon>Arundinoideae</taxon>
        <taxon>Arundineae</taxon>
        <taxon>Arundo</taxon>
    </lineage>
</organism>
<protein>
    <submittedName>
        <fullName evidence="1">Uncharacterized protein</fullName>
    </submittedName>
</protein>
<dbReference type="AlphaFoldDB" id="A0A0A9FKB9"/>
<accession>A0A0A9FKB9</accession>
<reference evidence="1" key="1">
    <citation type="submission" date="2014-09" db="EMBL/GenBank/DDBJ databases">
        <authorList>
            <person name="Magalhaes I.L.F."/>
            <person name="Oliveira U."/>
            <person name="Santos F.R."/>
            <person name="Vidigal T.H.D.A."/>
            <person name="Brescovit A.D."/>
            <person name="Santos A.J."/>
        </authorList>
    </citation>
    <scope>NUCLEOTIDE SEQUENCE</scope>
    <source>
        <tissue evidence="1">Shoot tissue taken approximately 20 cm above the soil surface</tissue>
    </source>
</reference>